<proteinExistence type="predicted"/>
<dbReference type="Proteomes" id="UP000234681">
    <property type="component" value="Chromosome 10"/>
</dbReference>
<name>A6HHP3_RAT</name>
<sequence>MTSTWDAEAQNQESLHTGLKWEDGELKASLDYTVKVSLDYIVKPSLKKRETGQCLGEEWVSGSWYSSYPCDCRQCELMSLLS</sequence>
<evidence type="ECO:0000313" key="1">
    <source>
        <dbReference type="EMBL" id="EDM05550.1"/>
    </source>
</evidence>
<gene>
    <name evidence="1" type="ORF">rCG_32887</name>
</gene>
<evidence type="ECO:0000313" key="2">
    <source>
        <dbReference type="Proteomes" id="UP000234681"/>
    </source>
</evidence>
<dbReference type="EMBL" id="CH473948">
    <property type="protein sequence ID" value="EDM05550.1"/>
    <property type="molecule type" value="Genomic_DNA"/>
</dbReference>
<organism evidence="1 2">
    <name type="scientific">Rattus norvegicus</name>
    <name type="common">Rat</name>
    <dbReference type="NCBI Taxonomy" id="10116"/>
    <lineage>
        <taxon>Eukaryota</taxon>
        <taxon>Metazoa</taxon>
        <taxon>Chordata</taxon>
        <taxon>Craniata</taxon>
        <taxon>Vertebrata</taxon>
        <taxon>Euteleostomi</taxon>
        <taxon>Mammalia</taxon>
        <taxon>Eutheria</taxon>
        <taxon>Euarchontoglires</taxon>
        <taxon>Glires</taxon>
        <taxon>Rodentia</taxon>
        <taxon>Myomorpha</taxon>
        <taxon>Muroidea</taxon>
        <taxon>Muridae</taxon>
        <taxon>Murinae</taxon>
        <taxon>Rattus</taxon>
    </lineage>
</organism>
<dbReference type="AlphaFoldDB" id="A6HHP3"/>
<protein>
    <submittedName>
        <fullName evidence="1">RCG32887</fullName>
    </submittedName>
</protein>
<reference evidence="1 2" key="1">
    <citation type="submission" date="2005-07" db="EMBL/GenBank/DDBJ databases">
        <authorList>
            <person name="Mural R.J."/>
            <person name="Li P.W."/>
            <person name="Adams M.D."/>
            <person name="Amanatides P.G."/>
            <person name="Baden-Tillson H."/>
            <person name="Barnstead M."/>
            <person name="Chin S.H."/>
            <person name="Dew I."/>
            <person name="Evans C.A."/>
            <person name="Ferriera S."/>
            <person name="Flanigan M."/>
            <person name="Fosler C."/>
            <person name="Glodek A."/>
            <person name="Gu Z."/>
            <person name="Holt R.A."/>
            <person name="Jennings D."/>
            <person name="Kraft C.L."/>
            <person name="Lu F."/>
            <person name="Nguyen T."/>
            <person name="Nusskern D.R."/>
            <person name="Pfannkoch C.M."/>
            <person name="Sitter C."/>
            <person name="Sutton G.G."/>
            <person name="Venter J.C."/>
            <person name="Wang Z."/>
            <person name="Woodage T."/>
            <person name="Zheng X.H."/>
            <person name="Zhong F."/>
        </authorList>
    </citation>
    <scope>NUCLEOTIDE SEQUENCE [LARGE SCALE GENOMIC DNA]</scope>
    <source>
        <strain>BN</strain>
        <strain evidence="2">Sprague-Dawley</strain>
    </source>
</reference>
<accession>A6HHP3</accession>